<dbReference type="Proteomes" id="UP000287470">
    <property type="component" value="Unassembled WGS sequence"/>
</dbReference>
<feature type="region of interest" description="Disordered" evidence="1">
    <location>
        <begin position="1"/>
        <end position="32"/>
    </location>
</feature>
<proteinExistence type="predicted"/>
<comment type="caution">
    <text evidence="3">The sequence shown here is derived from an EMBL/GenBank/DDBJ whole genome shotgun (WGS) entry which is preliminary data.</text>
</comment>
<keyword evidence="2" id="KW-1133">Transmembrane helix</keyword>
<dbReference type="OrthoDB" id="3240362at2"/>
<keyword evidence="2" id="KW-0472">Membrane</keyword>
<sequence>MAAQARTVRSGSAAEERRRPKAAPAAPSRPQLHVVTSAAKGAGAAIDGLSRLAAWTRARNTSMIHIVVALAFLVATLLGSLVLRTQMIENSFEASSIETHIARLNQDIEEDQTRLDALETSLPQKAEEMGMTMQQGSLSIDLSGYAAAHADSGEGAR</sequence>
<evidence type="ECO:0000313" key="3">
    <source>
        <dbReference type="EMBL" id="RSX57018.1"/>
    </source>
</evidence>
<protein>
    <submittedName>
        <fullName evidence="3">Uncharacterized protein</fullName>
    </submittedName>
</protein>
<evidence type="ECO:0000256" key="1">
    <source>
        <dbReference type="SAM" id="MobiDB-lite"/>
    </source>
</evidence>
<reference evidence="3 4" key="1">
    <citation type="submission" date="2018-09" db="EMBL/GenBank/DDBJ databases">
        <title>Characterization of the phylogenetic diversity of five novel species belonging to the genus Bifidobacterium.</title>
        <authorList>
            <person name="Lugli G.A."/>
            <person name="Duranti S."/>
            <person name="Milani C."/>
        </authorList>
    </citation>
    <scope>NUCLEOTIDE SEQUENCE [LARGE SCALE GENOMIC DNA]</scope>
    <source>
        <strain evidence="3 4">2033B</strain>
    </source>
</reference>
<dbReference type="RefSeq" id="WP_125968208.1">
    <property type="nucleotide sequence ID" value="NZ_QXGK01000007.1"/>
</dbReference>
<accession>A0A430FUQ4</accession>
<organism evidence="3 4">
    <name type="scientific">Bifidobacterium samirii</name>
    <dbReference type="NCBI Taxonomy" id="2306974"/>
    <lineage>
        <taxon>Bacteria</taxon>
        <taxon>Bacillati</taxon>
        <taxon>Actinomycetota</taxon>
        <taxon>Actinomycetes</taxon>
        <taxon>Bifidobacteriales</taxon>
        <taxon>Bifidobacteriaceae</taxon>
        <taxon>Bifidobacterium</taxon>
    </lineage>
</organism>
<gene>
    <name evidence="3" type="ORF">D2E24_0963</name>
</gene>
<dbReference type="AlphaFoldDB" id="A0A430FUQ4"/>
<evidence type="ECO:0000256" key="2">
    <source>
        <dbReference type="SAM" id="Phobius"/>
    </source>
</evidence>
<name>A0A430FUQ4_9BIFI</name>
<evidence type="ECO:0000313" key="4">
    <source>
        <dbReference type="Proteomes" id="UP000287470"/>
    </source>
</evidence>
<keyword evidence="2" id="KW-0812">Transmembrane</keyword>
<keyword evidence="4" id="KW-1185">Reference proteome</keyword>
<feature type="transmembrane region" description="Helical" evidence="2">
    <location>
        <begin position="63"/>
        <end position="83"/>
    </location>
</feature>
<dbReference type="EMBL" id="QXGK01000007">
    <property type="protein sequence ID" value="RSX57018.1"/>
    <property type="molecule type" value="Genomic_DNA"/>
</dbReference>